<dbReference type="KEGG" id="cbae:COR50_20600"/>
<sequence>MLNGTGEEYTDELYEFYSIEKIKKVSKEFQEWEGVPNHQSLINLIVIKDLFVFANFSFNQFVYAIKLSQEETENNEVYILCGKEYKK</sequence>
<dbReference type="AlphaFoldDB" id="A0A291QZW2"/>
<evidence type="ECO:0000313" key="1">
    <source>
        <dbReference type="EMBL" id="ATL49383.1"/>
    </source>
</evidence>
<dbReference type="Proteomes" id="UP000220133">
    <property type="component" value="Chromosome"/>
</dbReference>
<gene>
    <name evidence="1" type="ORF">COR50_20600</name>
</gene>
<accession>A0A291QZW2</accession>
<name>A0A291QZW2_9BACT</name>
<proteinExistence type="predicted"/>
<keyword evidence="2" id="KW-1185">Reference proteome</keyword>
<dbReference type="EMBL" id="CP023777">
    <property type="protein sequence ID" value="ATL49383.1"/>
    <property type="molecule type" value="Genomic_DNA"/>
</dbReference>
<protein>
    <submittedName>
        <fullName evidence="1">Uncharacterized protein</fullName>
    </submittedName>
</protein>
<organism evidence="1 2">
    <name type="scientific">Chitinophaga caeni</name>
    <dbReference type="NCBI Taxonomy" id="2029983"/>
    <lineage>
        <taxon>Bacteria</taxon>
        <taxon>Pseudomonadati</taxon>
        <taxon>Bacteroidota</taxon>
        <taxon>Chitinophagia</taxon>
        <taxon>Chitinophagales</taxon>
        <taxon>Chitinophagaceae</taxon>
        <taxon>Chitinophaga</taxon>
    </lineage>
</organism>
<reference evidence="1 2" key="1">
    <citation type="submission" date="2017-10" db="EMBL/GenBank/DDBJ databases">
        <title>Paenichitinophaga pekingensis gen. nov., sp. nov., isolated from activated sludge.</title>
        <authorList>
            <person name="Jin D."/>
            <person name="Kong X."/>
            <person name="Deng Y."/>
            <person name="Bai Z."/>
        </authorList>
    </citation>
    <scope>NUCLEOTIDE SEQUENCE [LARGE SCALE GENOMIC DNA]</scope>
    <source>
        <strain evidence="1 2">13</strain>
    </source>
</reference>
<dbReference type="OrthoDB" id="877855at2"/>
<evidence type="ECO:0000313" key="2">
    <source>
        <dbReference type="Proteomes" id="UP000220133"/>
    </source>
</evidence>